<evidence type="ECO:0000313" key="1">
    <source>
        <dbReference type="EMBL" id="KAG0556962.1"/>
    </source>
</evidence>
<evidence type="ECO:0000313" key="2">
    <source>
        <dbReference type="Proteomes" id="UP000822688"/>
    </source>
</evidence>
<name>A0A8T0GIJ7_CERPU</name>
<comment type="caution">
    <text evidence="1">The sequence shown here is derived from an EMBL/GenBank/DDBJ whole genome shotgun (WGS) entry which is preliminary data.</text>
</comment>
<feature type="non-terminal residue" evidence="1">
    <location>
        <position position="1"/>
    </location>
</feature>
<reference evidence="1 2" key="1">
    <citation type="submission" date="2020-06" db="EMBL/GenBank/DDBJ databases">
        <title>WGS assembly of Ceratodon purpureus strain R40.</title>
        <authorList>
            <person name="Carey S.B."/>
            <person name="Jenkins J."/>
            <person name="Shu S."/>
            <person name="Lovell J.T."/>
            <person name="Sreedasyam A."/>
            <person name="Maumus F."/>
            <person name="Tiley G.P."/>
            <person name="Fernandez-Pozo N."/>
            <person name="Barry K."/>
            <person name="Chen C."/>
            <person name="Wang M."/>
            <person name="Lipzen A."/>
            <person name="Daum C."/>
            <person name="Saski C.A."/>
            <person name="Payton A.C."/>
            <person name="Mcbreen J.C."/>
            <person name="Conrad R.E."/>
            <person name="Kollar L.M."/>
            <person name="Olsson S."/>
            <person name="Huttunen S."/>
            <person name="Landis J.B."/>
            <person name="Wickett N.J."/>
            <person name="Johnson M.G."/>
            <person name="Rensing S.A."/>
            <person name="Grimwood J."/>
            <person name="Schmutz J."/>
            <person name="Mcdaniel S.F."/>
        </authorList>
    </citation>
    <scope>NUCLEOTIDE SEQUENCE [LARGE SCALE GENOMIC DNA]</scope>
    <source>
        <strain evidence="1 2">R40</strain>
    </source>
</reference>
<gene>
    <name evidence="1" type="ORF">KC19_11G091100</name>
</gene>
<proteinExistence type="predicted"/>
<dbReference type="EMBL" id="CM026432">
    <property type="protein sequence ID" value="KAG0556962.1"/>
    <property type="molecule type" value="Genomic_DNA"/>
</dbReference>
<organism evidence="1 2">
    <name type="scientific">Ceratodon purpureus</name>
    <name type="common">Fire moss</name>
    <name type="synonym">Dicranum purpureum</name>
    <dbReference type="NCBI Taxonomy" id="3225"/>
    <lineage>
        <taxon>Eukaryota</taxon>
        <taxon>Viridiplantae</taxon>
        <taxon>Streptophyta</taxon>
        <taxon>Embryophyta</taxon>
        <taxon>Bryophyta</taxon>
        <taxon>Bryophytina</taxon>
        <taxon>Bryopsida</taxon>
        <taxon>Dicranidae</taxon>
        <taxon>Pseudoditrichales</taxon>
        <taxon>Ditrichaceae</taxon>
        <taxon>Ceratodon</taxon>
    </lineage>
</organism>
<sequence>CCCRVTLVRENPLIHKIGHCVWLKSPCREATSCLSPRCNANCIVAAGSSSQWKHILLLDSILLTSTSETNTEAHAPV</sequence>
<keyword evidence="2" id="KW-1185">Reference proteome</keyword>
<dbReference type="Proteomes" id="UP000822688">
    <property type="component" value="Chromosome 11"/>
</dbReference>
<protein>
    <submittedName>
        <fullName evidence="1">Uncharacterized protein</fullName>
    </submittedName>
</protein>
<dbReference type="AlphaFoldDB" id="A0A8T0GIJ7"/>
<accession>A0A8T0GIJ7</accession>